<keyword evidence="1" id="KW-0732">Signal</keyword>
<feature type="chain" id="PRO_5017484044" description="Integron gene cassette protein" evidence="1">
    <location>
        <begin position="22"/>
        <end position="125"/>
    </location>
</feature>
<organism evidence="2">
    <name type="scientific">uncultured bacterium</name>
    <name type="common">gcode 4</name>
    <dbReference type="NCBI Taxonomy" id="1234023"/>
    <lineage>
        <taxon>Bacteria</taxon>
        <taxon>environmental samples</taxon>
    </lineage>
</organism>
<dbReference type="EMBL" id="AMFJ01000077">
    <property type="protein sequence ID" value="EKE29906.1"/>
    <property type="molecule type" value="Genomic_DNA"/>
</dbReference>
<feature type="signal peptide" evidence="1">
    <location>
        <begin position="1"/>
        <end position="21"/>
    </location>
</feature>
<evidence type="ECO:0000256" key="1">
    <source>
        <dbReference type="SAM" id="SignalP"/>
    </source>
</evidence>
<proteinExistence type="predicted"/>
<comment type="caution">
    <text evidence="2">The sequence shown here is derived from an EMBL/GenBank/DDBJ whole genome shotgun (WGS) entry which is preliminary data.</text>
</comment>
<evidence type="ECO:0000313" key="2">
    <source>
        <dbReference type="EMBL" id="EKE29906.1"/>
    </source>
</evidence>
<accession>K2FFC3</accession>
<name>K2FFC3_9BACT</name>
<evidence type="ECO:0008006" key="3">
    <source>
        <dbReference type="Google" id="ProtNLM"/>
    </source>
</evidence>
<sequence>MKTVRLLLSAILVSLPFTANAATTQFFELTTRQIDCGEAAVRVSKIFAKYASGMSKEEISGQNNNVNPKTIGTILEICENLKKGKNDITPEEVKDIIYEDCVSRPWRLLLVLSSYPINAFLTEGN</sequence>
<protein>
    <recommendedName>
        <fullName evidence="3">Integron gene cassette protein</fullName>
    </recommendedName>
</protein>
<gene>
    <name evidence="2" type="ORF">ACD_2C00077G0001</name>
</gene>
<dbReference type="AlphaFoldDB" id="K2FFC3"/>
<reference evidence="2" key="1">
    <citation type="journal article" date="2012" name="Science">
        <title>Fermentation, hydrogen, and sulfur metabolism in multiple uncultivated bacterial phyla.</title>
        <authorList>
            <person name="Wrighton K.C."/>
            <person name="Thomas B.C."/>
            <person name="Sharon I."/>
            <person name="Miller C.S."/>
            <person name="Castelle C.J."/>
            <person name="VerBerkmoes N.C."/>
            <person name="Wilkins M.J."/>
            <person name="Hettich R.L."/>
            <person name="Lipton M.S."/>
            <person name="Williams K.H."/>
            <person name="Long P.E."/>
            <person name="Banfield J.F."/>
        </authorList>
    </citation>
    <scope>NUCLEOTIDE SEQUENCE [LARGE SCALE GENOMIC DNA]</scope>
</reference>